<dbReference type="Proteomes" id="UP000246715">
    <property type="component" value="Segment"/>
</dbReference>
<reference evidence="1 2" key="1">
    <citation type="journal article" date="2007" name="Virology">
        <title>Sequence and annotation of the 314-kb MT325 and the 321-kb FR483 viruses that infect Chlorella Pbi.</title>
        <authorList>
            <person name="Fitzgerald L.A."/>
            <person name="Graves M.V."/>
            <person name="Li X."/>
            <person name="Feldblyum T."/>
            <person name="Hartigan J."/>
            <person name="Van Etten J.L."/>
        </authorList>
    </citation>
    <scope>NUCLEOTIDE SEQUENCE [LARGE SCALE GENOMIC DNA]</scope>
    <source>
        <strain evidence="1 2">MT325</strain>
    </source>
</reference>
<protein>
    <submittedName>
        <fullName evidence="1">Uncharacterized protein m217L</fullName>
    </submittedName>
</protein>
<evidence type="ECO:0000313" key="1">
    <source>
        <dbReference type="EMBL" id="ABT13771.1"/>
    </source>
</evidence>
<name>A7ITU7_PBCVM</name>
<organismHost>
    <name type="scientific">Paramecium bursaria</name>
    <dbReference type="NCBI Taxonomy" id="74790"/>
</organismHost>
<evidence type="ECO:0000313" key="2">
    <source>
        <dbReference type="Proteomes" id="UP000246715"/>
    </source>
</evidence>
<gene>
    <name evidence="1" type="primary">m217L</name>
    <name evidence="1" type="ORF">MT325_m217L</name>
</gene>
<proteinExistence type="predicted"/>
<sequence length="134" mass="14249">MVRSGTEKLEGVGGVHLVGRAALAPSSFSGKPLATLVTKVSGNRLVSHSPCGLIVASTGDGAQDCLLSKDFISIFFITLLGFLRMPIGRLGTGAAYSVIVSSPSTDMYFKSMNPRMMTMTPTRTRIPAWLRSII</sequence>
<dbReference type="EMBL" id="DQ491001">
    <property type="protein sequence ID" value="ABT13771.1"/>
    <property type="molecule type" value="Genomic_DNA"/>
</dbReference>
<organism evidence="1 2">
    <name type="scientific">Paramecium bursaria Chlorella virus MT325</name>
    <name type="common">PBCV-MT325</name>
    <dbReference type="NCBI Taxonomy" id="346932"/>
    <lineage>
        <taxon>Viruses</taxon>
        <taxon>Varidnaviria</taxon>
        <taxon>Bamfordvirae</taxon>
        <taxon>Nucleocytoviricota</taxon>
        <taxon>Megaviricetes</taxon>
        <taxon>Algavirales</taxon>
        <taxon>Phycodnaviridae</taxon>
        <taxon>Chlorovirus</taxon>
        <taxon>Chlorovirus conductrix</taxon>
        <taxon>Paramecium bursaria Chlorella virus A1</taxon>
    </lineage>
</organism>
<accession>A7ITU7</accession>